<dbReference type="Pfam" id="PF04387">
    <property type="entry name" value="PTPLA"/>
    <property type="match status" value="1"/>
</dbReference>
<reference evidence="16" key="3">
    <citation type="submission" date="2020-01" db="EMBL/GenBank/DDBJ databases">
        <authorList>
            <person name="Perkins V."/>
            <person name="Lessard M.-H."/>
            <person name="Dugat-Bony E."/>
            <person name="Frenette M."/>
            <person name="Labrie S."/>
        </authorList>
    </citation>
    <scope>NUCLEOTIDE SEQUENCE</scope>
    <source>
        <strain evidence="16">LMA-70</strain>
    </source>
</reference>
<organism evidence="15 17">
    <name type="scientific">Geotrichum candidum</name>
    <name type="common">Oospora lactis</name>
    <name type="synonym">Dipodascus geotrichum</name>
    <dbReference type="NCBI Taxonomy" id="1173061"/>
    <lineage>
        <taxon>Eukaryota</taxon>
        <taxon>Fungi</taxon>
        <taxon>Dikarya</taxon>
        <taxon>Ascomycota</taxon>
        <taxon>Saccharomycotina</taxon>
        <taxon>Dipodascomycetes</taxon>
        <taxon>Dipodascales</taxon>
        <taxon>Dipodascaceae</taxon>
        <taxon>Geotrichum</taxon>
    </lineage>
</organism>
<comment type="catalytic activity">
    <reaction evidence="13 14">
        <text>a very-long-chain (3R)-3-hydroxyacyl-CoA = a very-long-chain (2E)-enoyl-CoA + H2O</text>
        <dbReference type="Rhea" id="RHEA:45812"/>
        <dbReference type="ChEBI" id="CHEBI:15377"/>
        <dbReference type="ChEBI" id="CHEBI:83728"/>
        <dbReference type="ChEBI" id="CHEBI:85440"/>
        <dbReference type="EC" id="4.2.1.134"/>
    </reaction>
</comment>
<comment type="pathway">
    <text evidence="2 14">Lipid metabolism; fatty acid biosynthesis.</text>
</comment>
<dbReference type="GO" id="GO:0102158">
    <property type="term" value="F:very-long-chain (3R)-3-hydroxyacyl-CoA dehydratase activity"/>
    <property type="evidence" value="ECO:0007669"/>
    <property type="project" value="UniProtKB-EC"/>
</dbReference>
<feature type="transmembrane region" description="Helical" evidence="14">
    <location>
        <begin position="184"/>
        <end position="206"/>
    </location>
</feature>
<evidence type="ECO:0000256" key="9">
    <source>
        <dbReference type="ARBA" id="ARBA00023098"/>
    </source>
</evidence>
<dbReference type="GO" id="GO:0030497">
    <property type="term" value="P:fatty acid elongation"/>
    <property type="evidence" value="ECO:0007669"/>
    <property type="project" value="TreeGrafter"/>
</dbReference>
<evidence type="ECO:0000256" key="12">
    <source>
        <dbReference type="ARBA" id="ARBA00023239"/>
    </source>
</evidence>
<evidence type="ECO:0000256" key="10">
    <source>
        <dbReference type="ARBA" id="ARBA00023136"/>
    </source>
</evidence>
<evidence type="ECO:0000313" key="17">
    <source>
        <dbReference type="Proteomes" id="UP000242525"/>
    </source>
</evidence>
<evidence type="ECO:0000256" key="14">
    <source>
        <dbReference type="RuleBase" id="RU363109"/>
    </source>
</evidence>
<keyword evidence="6 14" id="KW-0812">Transmembrane</keyword>
<sequence>MAARSTPAKVSKGPSPLVHKYLVAYNAVSGFLWAAVLARLVILFPLVGSDFVFEGLDEFTRWVQTLMLLEVVHSAIGIVRSPLVTAAMQVASRILVVWGVLYLFPSVGTSFAFSTCVLAWSVTEILRYSYYVYSLVRPGDVPYVLTWFRYSAFFVLYPLGAGSEWILVLLSLPEAQKYSTIYSLFLKAILLIYIPGFYVMFTHVLAQRRKVFRNLNKKQD</sequence>
<dbReference type="PANTHER" id="PTHR11035">
    <property type="entry name" value="VERY-LONG-CHAIN (3R)-3-HYDROXYACYL-COA DEHYDRATASE"/>
    <property type="match status" value="1"/>
</dbReference>
<dbReference type="PANTHER" id="PTHR11035:SF3">
    <property type="entry name" value="VERY-LONG-CHAIN (3R)-3-HYDROXYACYL-COA DEHYDRATASE"/>
    <property type="match status" value="1"/>
</dbReference>
<keyword evidence="11 14" id="KW-0275">Fatty acid biosynthesis</keyword>
<dbReference type="Proteomes" id="UP000242525">
    <property type="component" value="Unassembled WGS sequence"/>
</dbReference>
<evidence type="ECO:0000256" key="8">
    <source>
        <dbReference type="ARBA" id="ARBA00022989"/>
    </source>
</evidence>
<evidence type="ECO:0000256" key="11">
    <source>
        <dbReference type="ARBA" id="ARBA00023160"/>
    </source>
</evidence>
<protein>
    <recommendedName>
        <fullName evidence="4 14">Very-long-chain (3R)-3-hydroxyacyl-CoA dehydratase</fullName>
        <ecNumber evidence="4 14">4.2.1.134</ecNumber>
    </recommendedName>
</protein>
<comment type="subcellular location">
    <subcellularLocation>
        <location evidence="14">Endoplasmic reticulum membrane</location>
        <topology evidence="14">Multi-pass membrane protein</topology>
    </subcellularLocation>
    <subcellularLocation>
        <location evidence="1">Membrane</location>
        <topology evidence="1">Multi-pass membrane protein</topology>
    </subcellularLocation>
</comment>
<comment type="caution">
    <text evidence="15">The sequence shown here is derived from an EMBL/GenBank/DDBJ whole genome shotgun (WGS) entry which is preliminary data.</text>
</comment>
<dbReference type="EC" id="4.2.1.134" evidence="4 14"/>
<dbReference type="EMBL" id="CCBN010000008">
    <property type="protein sequence ID" value="CDO54605.1"/>
    <property type="molecule type" value="Genomic_DNA"/>
</dbReference>
<keyword evidence="5 14" id="KW-0444">Lipid biosynthesis</keyword>
<dbReference type="OrthoDB" id="46988at2759"/>
<keyword evidence="14" id="KW-0256">Endoplasmic reticulum</keyword>
<comment type="similarity">
    <text evidence="3 14">Belongs to the very long-chain fatty acids dehydratase HACD family.</text>
</comment>
<keyword evidence="12 14" id="KW-0456">Lyase</keyword>
<evidence type="ECO:0000256" key="2">
    <source>
        <dbReference type="ARBA" id="ARBA00005194"/>
    </source>
</evidence>
<name>A0A0J9XCN3_GEOCN</name>
<gene>
    <name evidence="15" type="ORF">BN980_GECA08s01836g</name>
    <name evidence="16" type="ORF">DV451_001207</name>
</gene>
<comment type="caution">
    <text evidence="14">Lacks conserved residue(s) required for the propagation of feature annotation.</text>
</comment>
<dbReference type="AlphaFoldDB" id="A0A0J9XCN3"/>
<accession>A0A0J9XCN3</accession>
<dbReference type="STRING" id="1173061.A0A0J9XCN3"/>
<evidence type="ECO:0000313" key="16">
    <source>
        <dbReference type="EMBL" id="KAF5103831.1"/>
    </source>
</evidence>
<dbReference type="Proteomes" id="UP000750522">
    <property type="component" value="Unassembled WGS sequence"/>
</dbReference>
<dbReference type="GO" id="GO:0005789">
    <property type="term" value="C:endoplasmic reticulum membrane"/>
    <property type="evidence" value="ECO:0007669"/>
    <property type="project" value="UniProtKB-SubCell"/>
</dbReference>
<keyword evidence="7 14" id="KW-0276">Fatty acid metabolism</keyword>
<evidence type="ECO:0000256" key="6">
    <source>
        <dbReference type="ARBA" id="ARBA00022692"/>
    </source>
</evidence>
<evidence type="ECO:0000256" key="3">
    <source>
        <dbReference type="ARBA" id="ARBA00007811"/>
    </source>
</evidence>
<comment type="function">
    <text evidence="14">Catalyzes the third of the four reactions of the long-chain fatty acids elongation cycle. This endoplasmic reticulum-bound enzymatic process, allows the addition of two carbons to the chain of long- and very long-chain fatty acids/VLCFAs per cycle. This enzyme catalyzes the dehydration of the 3-hydroxyacyl-CoA intermediate into trans-2,3-enoyl-CoA, within each cycle of fatty acid elongation. Thereby, it participates to the production of VLCFAs of different chain lengths that are involved in multiple biological processes as precursors of membrane lipids and lipid mediators.</text>
</comment>
<evidence type="ECO:0000256" key="5">
    <source>
        <dbReference type="ARBA" id="ARBA00022516"/>
    </source>
</evidence>
<keyword evidence="8 14" id="KW-1133">Transmembrane helix</keyword>
<dbReference type="UniPathway" id="UPA00094"/>
<keyword evidence="17" id="KW-1185">Reference proteome</keyword>
<dbReference type="InterPro" id="IPR007482">
    <property type="entry name" value="Tyr_Pase-like_PTPLA"/>
</dbReference>
<proteinExistence type="inferred from homology"/>
<evidence type="ECO:0000256" key="4">
    <source>
        <dbReference type="ARBA" id="ARBA00013122"/>
    </source>
</evidence>
<dbReference type="EMBL" id="QQZK01000017">
    <property type="protein sequence ID" value="KAF5103831.1"/>
    <property type="molecule type" value="Genomic_DNA"/>
</dbReference>
<keyword evidence="9 14" id="KW-0443">Lipid metabolism</keyword>
<feature type="transmembrane region" description="Helical" evidence="14">
    <location>
        <begin position="21"/>
        <end position="42"/>
    </location>
</feature>
<dbReference type="GO" id="GO:0042761">
    <property type="term" value="P:very long-chain fatty acid biosynthetic process"/>
    <property type="evidence" value="ECO:0007669"/>
    <property type="project" value="TreeGrafter"/>
</dbReference>
<reference evidence="16" key="2">
    <citation type="journal article" date="2020" name="Front. Microbiol.">
        <title>Phenotypic and Genetic Characterization of the Cheese Ripening Yeast Geotrichum candidum.</title>
        <authorList>
            <person name="Perkins V."/>
            <person name="Vignola S."/>
            <person name="Lessard M.H."/>
            <person name="Plante P.L."/>
            <person name="Corbeil J."/>
            <person name="Dugat-Bony E."/>
            <person name="Frenette M."/>
            <person name="Labrie S."/>
        </authorList>
    </citation>
    <scope>NUCLEOTIDE SEQUENCE</scope>
    <source>
        <strain evidence="16">LMA-70</strain>
    </source>
</reference>
<feature type="transmembrane region" description="Helical" evidence="14">
    <location>
        <begin position="95"/>
        <end position="120"/>
    </location>
</feature>
<evidence type="ECO:0000256" key="1">
    <source>
        <dbReference type="ARBA" id="ARBA00004141"/>
    </source>
</evidence>
<evidence type="ECO:0000313" key="15">
    <source>
        <dbReference type="EMBL" id="CDO54605.1"/>
    </source>
</evidence>
<evidence type="ECO:0000256" key="13">
    <source>
        <dbReference type="ARBA" id="ARBA00036671"/>
    </source>
</evidence>
<feature type="transmembrane region" description="Helical" evidence="14">
    <location>
        <begin position="147"/>
        <end position="172"/>
    </location>
</feature>
<reference evidence="15 17" key="1">
    <citation type="submission" date="2014-03" db="EMBL/GenBank/DDBJ databases">
        <authorList>
            <person name="Casaregola S."/>
        </authorList>
    </citation>
    <scope>NUCLEOTIDE SEQUENCE [LARGE SCALE GENOMIC DNA]</scope>
    <source>
        <strain evidence="15 17">CLIB 918</strain>
    </source>
</reference>
<dbReference type="GO" id="GO:0030148">
    <property type="term" value="P:sphingolipid biosynthetic process"/>
    <property type="evidence" value="ECO:0007669"/>
    <property type="project" value="TreeGrafter"/>
</dbReference>
<keyword evidence="10 14" id="KW-0472">Membrane</keyword>
<evidence type="ECO:0000256" key="7">
    <source>
        <dbReference type="ARBA" id="ARBA00022832"/>
    </source>
</evidence>